<dbReference type="PANTHER" id="PTHR30629">
    <property type="entry name" value="PROPHAGE INTEGRASE"/>
    <property type="match status" value="1"/>
</dbReference>
<feature type="domain" description="Tyr recombinase" evidence="5">
    <location>
        <begin position="170"/>
        <end position="341"/>
    </location>
</feature>
<evidence type="ECO:0000259" key="5">
    <source>
        <dbReference type="PROSITE" id="PS51898"/>
    </source>
</evidence>
<keyword evidence="2" id="KW-0229">DNA integration</keyword>
<dbReference type="InterPro" id="IPR050808">
    <property type="entry name" value="Phage_Integrase"/>
</dbReference>
<sequence length="351" mass="39248">MTRTNFKGLAKVQRTLSDGTLQTYCYAWRGGPLLRDADGKPLQPDDPALPAAFSAAHDCRRNPKTNDLSMLIREFRSSSDFRMLSKATSKDYLIYLDMVREKFGRLSLSEIEQKETRGKFKNWRDTMAETPRAADYAWTTLARVLSFAKDRGRIAINVCERGGRLYHANRRDRIWTVDDIAKFTAVAPTYMRLAMLMALWTGQRQGDLLRAQWSSYDGKVLKMQQSKTGVRVIIPVGATLRAEIGERGGRHGTILVNTRGDTWTAEGFRTAWRRCCDGAHINGLTFHDLRGTAVTRLALAGCTVAEIAAITGHSMLDVHQILDAHYLGGKLDLAERAIAKLEAAEAIRPGT</sequence>
<dbReference type="SUPFAM" id="SSF56349">
    <property type="entry name" value="DNA breaking-rejoining enzymes"/>
    <property type="match status" value="1"/>
</dbReference>
<keyword evidence="3" id="KW-0238">DNA-binding</keyword>
<dbReference type="Proteomes" id="UP000026941">
    <property type="component" value="Unassembled WGS sequence"/>
</dbReference>
<name>A0AA87U2E7_RHIRH</name>
<dbReference type="EMBL" id="BAYX01000001">
    <property type="protein sequence ID" value="GAJ91059.1"/>
    <property type="molecule type" value="Genomic_DNA"/>
</dbReference>
<evidence type="ECO:0000256" key="3">
    <source>
        <dbReference type="ARBA" id="ARBA00023125"/>
    </source>
</evidence>
<dbReference type="InterPro" id="IPR002104">
    <property type="entry name" value="Integrase_catalytic"/>
</dbReference>
<evidence type="ECO:0000256" key="2">
    <source>
        <dbReference type="ARBA" id="ARBA00022908"/>
    </source>
</evidence>
<dbReference type="AlphaFoldDB" id="A0AA87U2E7"/>
<dbReference type="GO" id="GO:0006310">
    <property type="term" value="P:DNA recombination"/>
    <property type="evidence" value="ECO:0007669"/>
    <property type="project" value="UniProtKB-KW"/>
</dbReference>
<dbReference type="GO" id="GO:0015074">
    <property type="term" value="P:DNA integration"/>
    <property type="evidence" value="ECO:0007669"/>
    <property type="project" value="UniProtKB-KW"/>
</dbReference>
<dbReference type="Gene3D" id="1.10.443.10">
    <property type="entry name" value="Intergrase catalytic core"/>
    <property type="match status" value="1"/>
</dbReference>
<comment type="similarity">
    <text evidence="1">Belongs to the 'phage' integrase family.</text>
</comment>
<dbReference type="InterPro" id="IPR013762">
    <property type="entry name" value="Integrase-like_cat_sf"/>
</dbReference>
<dbReference type="InterPro" id="IPR011010">
    <property type="entry name" value="DNA_brk_join_enz"/>
</dbReference>
<keyword evidence="4" id="KW-0233">DNA recombination</keyword>
<evidence type="ECO:0000313" key="6">
    <source>
        <dbReference type="EMBL" id="GAJ91059.1"/>
    </source>
</evidence>
<dbReference type="PANTHER" id="PTHR30629:SF2">
    <property type="entry name" value="PROPHAGE INTEGRASE INTS-RELATED"/>
    <property type="match status" value="1"/>
</dbReference>
<dbReference type="InterPro" id="IPR010998">
    <property type="entry name" value="Integrase_recombinase_N"/>
</dbReference>
<organism evidence="6 7">
    <name type="scientific">Rhizobium rhizogenes NBRC 13257</name>
    <dbReference type="NCBI Taxonomy" id="1220581"/>
    <lineage>
        <taxon>Bacteria</taxon>
        <taxon>Pseudomonadati</taxon>
        <taxon>Pseudomonadota</taxon>
        <taxon>Alphaproteobacteria</taxon>
        <taxon>Hyphomicrobiales</taxon>
        <taxon>Rhizobiaceae</taxon>
        <taxon>Rhizobium/Agrobacterium group</taxon>
        <taxon>Rhizobium</taxon>
    </lineage>
</organism>
<protein>
    <submittedName>
        <fullName evidence="6">Integrase</fullName>
    </submittedName>
</protein>
<evidence type="ECO:0000313" key="7">
    <source>
        <dbReference type="Proteomes" id="UP000026941"/>
    </source>
</evidence>
<accession>A0AA87U2E7</accession>
<reference evidence="6 7" key="1">
    <citation type="submission" date="2014-05" db="EMBL/GenBank/DDBJ databases">
        <title>Whole genome shotgun sequence of Rhizobium rhizogenes NBRC 13257.</title>
        <authorList>
            <person name="Katano-Makiyama Y."/>
            <person name="Hosoyama A."/>
            <person name="Hashimoto M."/>
            <person name="Hosoyama Y."/>
            <person name="Noguchi M."/>
            <person name="Tsuchikane K."/>
            <person name="Kimura A."/>
            <person name="Ohji S."/>
            <person name="Ichikawa N."/>
            <person name="Yamazoe A."/>
            <person name="Fujita N."/>
        </authorList>
    </citation>
    <scope>NUCLEOTIDE SEQUENCE [LARGE SCALE GENOMIC DNA]</scope>
    <source>
        <strain evidence="6 7">NBRC 13257</strain>
    </source>
</reference>
<evidence type="ECO:0000256" key="1">
    <source>
        <dbReference type="ARBA" id="ARBA00008857"/>
    </source>
</evidence>
<proteinExistence type="inferred from homology"/>
<dbReference type="PROSITE" id="PS51898">
    <property type="entry name" value="TYR_RECOMBINASE"/>
    <property type="match status" value="1"/>
</dbReference>
<dbReference type="GO" id="GO:0003677">
    <property type="term" value="F:DNA binding"/>
    <property type="evidence" value="ECO:0007669"/>
    <property type="project" value="UniProtKB-KW"/>
</dbReference>
<evidence type="ECO:0000256" key="4">
    <source>
        <dbReference type="ARBA" id="ARBA00023172"/>
    </source>
</evidence>
<gene>
    <name evidence="6" type="ORF">RRH01S_01_05300</name>
</gene>
<dbReference type="Gene3D" id="1.10.150.130">
    <property type="match status" value="1"/>
</dbReference>
<dbReference type="Pfam" id="PF00589">
    <property type="entry name" value="Phage_integrase"/>
    <property type="match status" value="1"/>
</dbReference>
<comment type="caution">
    <text evidence="6">The sequence shown here is derived from an EMBL/GenBank/DDBJ whole genome shotgun (WGS) entry which is preliminary data.</text>
</comment>